<dbReference type="Proteomes" id="UP001214441">
    <property type="component" value="Unassembled WGS sequence"/>
</dbReference>
<evidence type="ECO:0000259" key="4">
    <source>
        <dbReference type="Pfam" id="PF00501"/>
    </source>
</evidence>
<organism evidence="6 7">
    <name type="scientific">Streptomyces iconiensis</name>
    <dbReference type="NCBI Taxonomy" id="1384038"/>
    <lineage>
        <taxon>Bacteria</taxon>
        <taxon>Bacillati</taxon>
        <taxon>Actinomycetota</taxon>
        <taxon>Actinomycetes</taxon>
        <taxon>Kitasatosporales</taxon>
        <taxon>Streptomycetaceae</taxon>
        <taxon>Streptomyces</taxon>
    </lineage>
</organism>
<dbReference type="Gene3D" id="3.30.300.30">
    <property type="match status" value="1"/>
</dbReference>
<dbReference type="SUPFAM" id="SSF56801">
    <property type="entry name" value="Acetyl-CoA synthetase-like"/>
    <property type="match status" value="1"/>
</dbReference>
<evidence type="ECO:0000313" key="7">
    <source>
        <dbReference type="Proteomes" id="UP001214441"/>
    </source>
</evidence>
<gene>
    <name evidence="6" type="ORF">NMN56_031215</name>
</gene>
<feature type="region of interest" description="Disordered" evidence="3">
    <location>
        <begin position="1"/>
        <end position="22"/>
    </location>
</feature>
<accession>A0ABT7A4R0</accession>
<comment type="caution">
    <text evidence="6">The sequence shown here is derived from an EMBL/GenBank/DDBJ whole genome shotgun (WGS) entry which is preliminary data.</text>
</comment>
<dbReference type="EMBL" id="JANCPR020000039">
    <property type="protein sequence ID" value="MDJ1136342.1"/>
    <property type="molecule type" value="Genomic_DNA"/>
</dbReference>
<evidence type="ECO:0000256" key="3">
    <source>
        <dbReference type="SAM" id="MobiDB-lite"/>
    </source>
</evidence>
<keyword evidence="7" id="KW-1185">Reference proteome</keyword>
<feature type="domain" description="AMP-binding enzyme C-terminal" evidence="5">
    <location>
        <begin position="467"/>
        <end position="548"/>
    </location>
</feature>
<reference evidence="6 7" key="1">
    <citation type="submission" date="2023-05" db="EMBL/GenBank/DDBJ databases">
        <title>Streptantibioticus silvisoli sp. nov., acidotolerant actinomycetes 1 from pine litter.</title>
        <authorList>
            <person name="Swiecimska M."/>
            <person name="Golinska P."/>
            <person name="Sangal V."/>
            <person name="Wachnowicz B."/>
            <person name="Goodfellow M."/>
        </authorList>
    </citation>
    <scope>NUCLEOTIDE SEQUENCE [LARGE SCALE GENOMIC DNA]</scope>
    <source>
        <strain evidence="6 7">DSM 42109</strain>
    </source>
</reference>
<evidence type="ECO:0000256" key="1">
    <source>
        <dbReference type="ARBA" id="ARBA00006432"/>
    </source>
</evidence>
<dbReference type="InterPro" id="IPR025110">
    <property type="entry name" value="AMP-bd_C"/>
</dbReference>
<dbReference type="PROSITE" id="PS00455">
    <property type="entry name" value="AMP_BINDING"/>
    <property type="match status" value="1"/>
</dbReference>
<dbReference type="Pfam" id="PF00501">
    <property type="entry name" value="AMP-binding"/>
    <property type="match status" value="1"/>
</dbReference>
<proteinExistence type="inferred from homology"/>
<feature type="compositionally biased region" description="Low complexity" evidence="3">
    <location>
        <begin position="172"/>
        <end position="181"/>
    </location>
</feature>
<evidence type="ECO:0000313" key="6">
    <source>
        <dbReference type="EMBL" id="MDJ1136342.1"/>
    </source>
</evidence>
<feature type="region of interest" description="Disordered" evidence="3">
    <location>
        <begin position="166"/>
        <end position="197"/>
    </location>
</feature>
<dbReference type="PANTHER" id="PTHR43201:SF5">
    <property type="entry name" value="MEDIUM-CHAIN ACYL-COA LIGASE ACSF2, MITOCHONDRIAL"/>
    <property type="match status" value="1"/>
</dbReference>
<dbReference type="InterPro" id="IPR045851">
    <property type="entry name" value="AMP-bd_C_sf"/>
</dbReference>
<evidence type="ECO:0000256" key="2">
    <source>
        <dbReference type="ARBA" id="ARBA00022598"/>
    </source>
</evidence>
<comment type="similarity">
    <text evidence="1">Belongs to the ATP-dependent AMP-binding enzyme family.</text>
</comment>
<sequence length="564" mass="56837">MSASDPGPGGASARTAAGAGTVARPRTIAEQFARVESAYGDRRALRAATAGAEPVAEGQEASGWLTFAEVAELAGAAVAHLAGQGAVAGDRIVLALPNSVVLRVLDRAVLGAGLVRVALSPRLHAREIAGIAADCGARVVCCGPEAAAGIRTALAAVGSAATVTACSDRSGRSAGSPRPSGTAPRPGRPDAALSPASLAEQARAPLPVWPAPAPSDTAMLMYSSGTTGRPKGAVVTHAAWVAQTDRALGELPSVGPGDVVLAVAPMSHFGGSIGLDCAVSGAATVTMARFDPRTVLEAVAAYGVTVIPLAPIMLERVARAAGGPLASLRGVRAVPYGGSPIGADSLALAERVFPGVLTQFYGLAEALAPLTVLSPADHASGVPERLGSAGRAVGGVELRLVGEEIVVRCDTVMAGYWNRPELTAEAVHDGWFRTGDLARVDADGYVHLTGRSSELIVTGGFNVQPAEVERVVAEVPGVSEVAVVGLPHPVWGEGITAAVVLDGGPATGTPGEGVLAGIAHACAAALAGYKKPVAVHAVPEIPRNPAGKIDRRTLRQLLSDREEH</sequence>
<protein>
    <submittedName>
        <fullName evidence="6">Class I adenylate-forming enzyme family protein</fullName>
    </submittedName>
</protein>
<name>A0ABT7A4R0_9ACTN</name>
<keyword evidence="2" id="KW-0436">Ligase</keyword>
<dbReference type="InterPro" id="IPR020845">
    <property type="entry name" value="AMP-binding_CS"/>
</dbReference>
<feature type="compositionally biased region" description="Low complexity" evidence="3">
    <location>
        <begin position="11"/>
        <end position="22"/>
    </location>
</feature>
<evidence type="ECO:0000259" key="5">
    <source>
        <dbReference type="Pfam" id="PF13193"/>
    </source>
</evidence>
<dbReference type="Gene3D" id="3.40.50.12780">
    <property type="entry name" value="N-terminal domain of ligase-like"/>
    <property type="match status" value="1"/>
</dbReference>
<feature type="domain" description="AMP-dependent synthetase/ligase" evidence="4">
    <location>
        <begin position="41"/>
        <end position="417"/>
    </location>
</feature>
<dbReference type="RefSeq" id="WP_274038720.1">
    <property type="nucleotide sequence ID" value="NZ_JANCPR020000039.1"/>
</dbReference>
<dbReference type="PANTHER" id="PTHR43201">
    <property type="entry name" value="ACYL-COA SYNTHETASE"/>
    <property type="match status" value="1"/>
</dbReference>
<dbReference type="InterPro" id="IPR000873">
    <property type="entry name" value="AMP-dep_synth/lig_dom"/>
</dbReference>
<dbReference type="InterPro" id="IPR042099">
    <property type="entry name" value="ANL_N_sf"/>
</dbReference>
<dbReference type="Pfam" id="PF13193">
    <property type="entry name" value="AMP-binding_C"/>
    <property type="match status" value="1"/>
</dbReference>